<evidence type="ECO:0000256" key="1">
    <source>
        <dbReference type="SAM" id="MobiDB-lite"/>
    </source>
</evidence>
<protein>
    <submittedName>
        <fullName evidence="2">Uncharacterized protein</fullName>
    </submittedName>
</protein>
<gene>
    <name evidence="2" type="ORF">Cni_G21814</name>
</gene>
<dbReference type="EMBL" id="CP136896">
    <property type="protein sequence ID" value="WOL13045.1"/>
    <property type="molecule type" value="Genomic_DNA"/>
</dbReference>
<feature type="compositionally biased region" description="Gly residues" evidence="1">
    <location>
        <begin position="98"/>
        <end position="107"/>
    </location>
</feature>
<evidence type="ECO:0000313" key="2">
    <source>
        <dbReference type="EMBL" id="WOL13045.1"/>
    </source>
</evidence>
<proteinExistence type="predicted"/>
<feature type="compositionally biased region" description="Basic and acidic residues" evidence="1">
    <location>
        <begin position="65"/>
        <end position="80"/>
    </location>
</feature>
<keyword evidence="3" id="KW-1185">Reference proteome</keyword>
<feature type="region of interest" description="Disordered" evidence="1">
    <location>
        <begin position="59"/>
        <end position="120"/>
    </location>
</feature>
<accession>A0AAQ3KQU5</accession>
<sequence length="225" mass="23991">MTICQEYTDRGAHMRAGTMASVAKTMALSLAARRRITELSVVVTSKKLRDLNRSRRPSFLGLMRSNERSRTQDRRIREDPQAGDWCRSQDPRQKQCCGGEGGKGGGAPFQPRSFRPRRGAGATVAAVGNANGGRTWGAAGACYLRGVIGRGAGQRGGLIEREIEDRISTTGAVKMGLRVQSATCPSFSEREKGAKGMLAGWVAPSSPFEQRSGAAGHPTGPAVCV</sequence>
<dbReference type="Proteomes" id="UP001327560">
    <property type="component" value="Chromosome 7"/>
</dbReference>
<dbReference type="AlphaFoldDB" id="A0AAQ3KQU5"/>
<organism evidence="2 3">
    <name type="scientific">Canna indica</name>
    <name type="common">Indian-shot</name>
    <dbReference type="NCBI Taxonomy" id="4628"/>
    <lineage>
        <taxon>Eukaryota</taxon>
        <taxon>Viridiplantae</taxon>
        <taxon>Streptophyta</taxon>
        <taxon>Embryophyta</taxon>
        <taxon>Tracheophyta</taxon>
        <taxon>Spermatophyta</taxon>
        <taxon>Magnoliopsida</taxon>
        <taxon>Liliopsida</taxon>
        <taxon>Zingiberales</taxon>
        <taxon>Cannaceae</taxon>
        <taxon>Canna</taxon>
    </lineage>
</organism>
<name>A0AAQ3KQU5_9LILI</name>
<evidence type="ECO:0000313" key="3">
    <source>
        <dbReference type="Proteomes" id="UP001327560"/>
    </source>
</evidence>
<reference evidence="2 3" key="1">
    <citation type="submission" date="2023-10" db="EMBL/GenBank/DDBJ databases">
        <title>Chromosome-scale genome assembly provides insights into flower coloration mechanisms of Canna indica.</title>
        <authorList>
            <person name="Li C."/>
        </authorList>
    </citation>
    <scope>NUCLEOTIDE SEQUENCE [LARGE SCALE GENOMIC DNA]</scope>
    <source>
        <tissue evidence="2">Flower</tissue>
    </source>
</reference>